<evidence type="ECO:0000313" key="2">
    <source>
        <dbReference type="Proteomes" id="UP000592820"/>
    </source>
</evidence>
<sequence>MQKRTAASIVANKLFVNRAHEPANPLYDNIEIRDISGLAGVVGL</sequence>
<gene>
    <name evidence="1" type="ORF">HDG41_006919</name>
</gene>
<name>A0A7W8LDS9_9BURK</name>
<reference evidence="1 2" key="1">
    <citation type="submission" date="2020-08" db="EMBL/GenBank/DDBJ databases">
        <title>Genomic Encyclopedia of Type Strains, Phase IV (KMG-V): Genome sequencing to study the core and pangenomes of soil and plant-associated prokaryotes.</title>
        <authorList>
            <person name="Whitman W."/>
        </authorList>
    </citation>
    <scope>NUCLEOTIDE SEQUENCE [LARGE SCALE GENOMIC DNA]</scope>
    <source>
        <strain evidence="1 2">JPY162</strain>
    </source>
</reference>
<dbReference type="Proteomes" id="UP000592820">
    <property type="component" value="Unassembled WGS sequence"/>
</dbReference>
<organism evidence="1 2">
    <name type="scientific">Paraburkholderia youngii</name>
    <dbReference type="NCBI Taxonomy" id="2782701"/>
    <lineage>
        <taxon>Bacteria</taxon>
        <taxon>Pseudomonadati</taxon>
        <taxon>Pseudomonadota</taxon>
        <taxon>Betaproteobacteria</taxon>
        <taxon>Burkholderiales</taxon>
        <taxon>Burkholderiaceae</taxon>
        <taxon>Paraburkholderia</taxon>
    </lineage>
</organism>
<evidence type="ECO:0000313" key="1">
    <source>
        <dbReference type="EMBL" id="MBB5404823.1"/>
    </source>
</evidence>
<comment type="caution">
    <text evidence="1">The sequence shown here is derived from an EMBL/GenBank/DDBJ whole genome shotgun (WGS) entry which is preliminary data.</text>
</comment>
<dbReference type="AlphaFoldDB" id="A0A7W8LDS9"/>
<dbReference type="EMBL" id="JACHDE010000023">
    <property type="protein sequence ID" value="MBB5404823.1"/>
    <property type="molecule type" value="Genomic_DNA"/>
</dbReference>
<dbReference type="RefSeq" id="WP_255215183.1">
    <property type="nucleotide sequence ID" value="NZ_JACHDE010000023.1"/>
</dbReference>
<accession>A0A7W8LDS9</accession>
<protein>
    <submittedName>
        <fullName evidence="1">Uncharacterized protein</fullName>
    </submittedName>
</protein>
<proteinExistence type="predicted"/>